<keyword evidence="3 11" id="KW-0507">mRNA processing</keyword>
<feature type="binding site" evidence="11">
    <location>
        <position position="138"/>
    </location>
    <ligand>
        <name>Mg(2+)</name>
        <dbReference type="ChEBI" id="CHEBI:18420"/>
    </ligand>
</feature>
<comment type="catalytic activity">
    <reaction evidence="1 11">
        <text>Endonucleolytic cleavage to 5'-phosphomonoester.</text>
        <dbReference type="EC" id="3.1.26.3"/>
    </reaction>
</comment>
<dbReference type="CDD" id="cd10845">
    <property type="entry name" value="DSRM_RNAse_III_family"/>
    <property type="match status" value="1"/>
</dbReference>
<keyword evidence="5 11" id="KW-0479">Metal-binding</keyword>
<feature type="domain" description="DRBM" evidence="12">
    <location>
        <begin position="176"/>
        <end position="245"/>
    </location>
</feature>
<dbReference type="SMART" id="SM00358">
    <property type="entry name" value="DSRM"/>
    <property type="match status" value="1"/>
</dbReference>
<dbReference type="InterPro" id="IPR036389">
    <property type="entry name" value="RNase_III_sf"/>
</dbReference>
<dbReference type="Proteomes" id="UP001196980">
    <property type="component" value="Unassembled WGS sequence"/>
</dbReference>
<proteinExistence type="inferred from homology"/>
<feature type="domain" description="RNase III" evidence="13">
    <location>
        <begin position="20"/>
        <end position="149"/>
    </location>
</feature>
<evidence type="ECO:0000256" key="8">
    <source>
        <dbReference type="ARBA" id="ARBA00022842"/>
    </source>
</evidence>
<keyword evidence="11" id="KW-0819">tRNA processing</keyword>
<dbReference type="SMART" id="SM00535">
    <property type="entry name" value="RIBOc"/>
    <property type="match status" value="1"/>
</dbReference>
<evidence type="ECO:0000256" key="2">
    <source>
        <dbReference type="ARBA" id="ARBA00010183"/>
    </source>
</evidence>
<reference evidence="14 15" key="1">
    <citation type="journal article" date="2020" name="J Geophys Res Biogeosci">
        <title>Magnetotaxis as an Adaptation to Enable Bacterial Shuttling of Microbial Sulfur and Sulfur Cycling Across Aquatic Oxic#Anoxic Interfaces.</title>
        <authorList>
            <person name="Li J."/>
            <person name="Liu P."/>
            <person name="Wang J."/>
            <person name="Roberts A.P."/>
            <person name="Pan Y."/>
        </authorList>
    </citation>
    <scope>NUCLEOTIDE SEQUENCE [LARGE SCALE GENOMIC DNA]</scope>
    <source>
        <strain evidence="14 15">MYR-1_YQ</strain>
    </source>
</reference>
<evidence type="ECO:0000256" key="5">
    <source>
        <dbReference type="ARBA" id="ARBA00022723"/>
    </source>
</evidence>
<feature type="active site" evidence="11">
    <location>
        <position position="138"/>
    </location>
</feature>
<dbReference type="InterPro" id="IPR014720">
    <property type="entry name" value="dsRBD_dom"/>
</dbReference>
<dbReference type="PROSITE" id="PS50142">
    <property type="entry name" value="RNASE_3_2"/>
    <property type="match status" value="1"/>
</dbReference>
<comment type="cofactor">
    <cofactor evidence="11">
        <name>Mg(2+)</name>
        <dbReference type="ChEBI" id="CHEBI:18420"/>
    </cofactor>
</comment>
<evidence type="ECO:0000256" key="6">
    <source>
        <dbReference type="ARBA" id="ARBA00022759"/>
    </source>
</evidence>
<feature type="active site" evidence="11">
    <location>
        <position position="66"/>
    </location>
</feature>
<keyword evidence="11" id="KW-0699">rRNA-binding</keyword>
<comment type="function">
    <text evidence="10 11">Digests double-stranded RNA. Involved in the processing of primary rRNA transcript to yield the immediate precursors to the large and small rRNAs (23S and 16S). Processes some mRNAs, and tRNAs when they are encoded in the rRNA operon. Processes pre-crRNA and tracrRNA of type II CRISPR loci if present in the organism.</text>
</comment>
<accession>A0ABS6RYS3</accession>
<evidence type="ECO:0000313" key="15">
    <source>
        <dbReference type="Proteomes" id="UP001196980"/>
    </source>
</evidence>
<dbReference type="Pfam" id="PF14622">
    <property type="entry name" value="Ribonucleas_3_3"/>
    <property type="match status" value="1"/>
</dbReference>
<dbReference type="Gene3D" id="3.30.160.20">
    <property type="match status" value="1"/>
</dbReference>
<keyword evidence="15" id="KW-1185">Reference proteome</keyword>
<organism evidence="14 15">
    <name type="scientific">Candidatus Magnetobacterium casense</name>
    <dbReference type="NCBI Taxonomy" id="1455061"/>
    <lineage>
        <taxon>Bacteria</taxon>
        <taxon>Pseudomonadati</taxon>
        <taxon>Nitrospirota</taxon>
        <taxon>Thermodesulfovibrionia</taxon>
        <taxon>Thermodesulfovibrionales</taxon>
        <taxon>Candidatus Magnetobacteriaceae</taxon>
        <taxon>Candidatus Magnetobacterium</taxon>
    </lineage>
</organism>
<dbReference type="PROSITE" id="PS50137">
    <property type="entry name" value="DS_RBD"/>
    <property type="match status" value="1"/>
</dbReference>
<dbReference type="PANTHER" id="PTHR14950:SF37">
    <property type="entry name" value="ENDORIBONUCLEASE DICER"/>
    <property type="match status" value="1"/>
</dbReference>
<evidence type="ECO:0000256" key="7">
    <source>
        <dbReference type="ARBA" id="ARBA00022801"/>
    </source>
</evidence>
<dbReference type="PANTHER" id="PTHR14950">
    <property type="entry name" value="DICER-RELATED"/>
    <property type="match status" value="1"/>
</dbReference>
<dbReference type="HAMAP" id="MF_00104">
    <property type="entry name" value="RNase_III"/>
    <property type="match status" value="1"/>
</dbReference>
<dbReference type="CDD" id="cd00593">
    <property type="entry name" value="RIBOc"/>
    <property type="match status" value="1"/>
</dbReference>
<protein>
    <recommendedName>
        <fullName evidence="11">Ribonuclease 3</fullName>
        <ecNumber evidence="11">3.1.26.3</ecNumber>
    </recommendedName>
    <alternativeName>
        <fullName evidence="11">Ribonuclease III</fullName>
        <shortName evidence="11">RNase III</shortName>
    </alternativeName>
</protein>
<dbReference type="GO" id="GO:0004525">
    <property type="term" value="F:ribonuclease III activity"/>
    <property type="evidence" value="ECO:0007669"/>
    <property type="project" value="UniProtKB-EC"/>
</dbReference>
<dbReference type="SUPFAM" id="SSF69065">
    <property type="entry name" value="RNase III domain-like"/>
    <property type="match status" value="1"/>
</dbReference>
<sequence length="250" mass="27845">MPKLLPNEHSIQSEPVDGGLETLEGLLHYIFKDKGLLIEALTHRSYFHESPGKSCAYNERFEFLGDAVLGMAITDILFRENASLSEAEMSKLKSYLVSREILAQLALEMNIGQYIRLGKGEELTGGRKKNSLIANTLEAIIGAVYLDSDYVVVKNVIMHLYAPTINKAINQHHPYDYKTTLQELSQTLFATLPEYRLVSETGDDHNKTFVYEVCLNAQPLATGTGKSKKTAQINAACAALQTLHKKENLI</sequence>
<evidence type="ECO:0000259" key="13">
    <source>
        <dbReference type="PROSITE" id="PS50142"/>
    </source>
</evidence>
<dbReference type="PROSITE" id="PS00517">
    <property type="entry name" value="RNASE_3_1"/>
    <property type="match status" value="1"/>
</dbReference>
<dbReference type="Pfam" id="PF00035">
    <property type="entry name" value="dsrm"/>
    <property type="match status" value="1"/>
</dbReference>
<keyword evidence="7 11" id="KW-0378">Hydrolase</keyword>
<evidence type="ECO:0000256" key="10">
    <source>
        <dbReference type="ARBA" id="ARBA00049596"/>
    </source>
</evidence>
<evidence type="ECO:0000256" key="3">
    <source>
        <dbReference type="ARBA" id="ARBA00022664"/>
    </source>
</evidence>
<keyword evidence="9 11" id="KW-0694">RNA-binding</keyword>
<comment type="subcellular location">
    <subcellularLocation>
        <location evidence="11">Cytoplasm</location>
    </subcellularLocation>
</comment>
<keyword evidence="8 11" id="KW-0460">Magnesium</keyword>
<dbReference type="SUPFAM" id="SSF54768">
    <property type="entry name" value="dsRNA-binding domain-like"/>
    <property type="match status" value="1"/>
</dbReference>
<comment type="caution">
    <text evidence="14">The sequence shown here is derived from an EMBL/GenBank/DDBJ whole genome shotgun (WGS) entry which is preliminary data.</text>
</comment>
<dbReference type="RefSeq" id="WP_218252423.1">
    <property type="nucleotide sequence ID" value="NZ_JABXWD010000151.1"/>
</dbReference>
<dbReference type="InterPro" id="IPR000999">
    <property type="entry name" value="RNase_III_dom"/>
</dbReference>
<gene>
    <name evidence="11 14" type="primary">rnc</name>
    <name evidence="14" type="ORF">HWQ67_09375</name>
</gene>
<keyword evidence="4 11" id="KW-0540">Nuclease</keyword>
<comment type="subunit">
    <text evidence="11">Homodimer.</text>
</comment>
<comment type="similarity">
    <text evidence="2">Belongs to the ribonuclease III family.</text>
</comment>
<evidence type="ECO:0000256" key="1">
    <source>
        <dbReference type="ARBA" id="ARBA00000109"/>
    </source>
</evidence>
<dbReference type="NCBIfam" id="TIGR02191">
    <property type="entry name" value="RNaseIII"/>
    <property type="match status" value="1"/>
</dbReference>
<name>A0ABS6RYS3_9BACT</name>
<evidence type="ECO:0000256" key="9">
    <source>
        <dbReference type="ARBA" id="ARBA00022884"/>
    </source>
</evidence>
<dbReference type="EC" id="3.1.26.3" evidence="11"/>
<evidence type="ECO:0000259" key="12">
    <source>
        <dbReference type="PROSITE" id="PS50137"/>
    </source>
</evidence>
<dbReference type="InterPro" id="IPR011907">
    <property type="entry name" value="RNase_III"/>
</dbReference>
<dbReference type="Gene3D" id="1.10.1520.10">
    <property type="entry name" value="Ribonuclease III domain"/>
    <property type="match status" value="1"/>
</dbReference>
<keyword evidence="11" id="KW-0698">rRNA processing</keyword>
<evidence type="ECO:0000256" key="11">
    <source>
        <dbReference type="HAMAP-Rule" id="MF_00104"/>
    </source>
</evidence>
<keyword evidence="11" id="KW-0963">Cytoplasm</keyword>
<feature type="binding site" evidence="11">
    <location>
        <position position="62"/>
    </location>
    <ligand>
        <name>Mg(2+)</name>
        <dbReference type="ChEBI" id="CHEBI:18420"/>
    </ligand>
</feature>
<dbReference type="EMBL" id="JABXWD010000151">
    <property type="protein sequence ID" value="MBV6341794.1"/>
    <property type="molecule type" value="Genomic_DNA"/>
</dbReference>
<keyword evidence="6 11" id="KW-0255">Endonuclease</keyword>
<evidence type="ECO:0000313" key="14">
    <source>
        <dbReference type="EMBL" id="MBV6341794.1"/>
    </source>
</evidence>
<feature type="binding site" evidence="11">
    <location>
        <position position="135"/>
    </location>
    <ligand>
        <name>Mg(2+)</name>
        <dbReference type="ChEBI" id="CHEBI:18420"/>
    </ligand>
</feature>
<evidence type="ECO:0000256" key="4">
    <source>
        <dbReference type="ARBA" id="ARBA00022722"/>
    </source>
</evidence>